<dbReference type="OrthoDB" id="9959726at2"/>
<dbReference type="EMBL" id="VOPY01000002">
    <property type="protein sequence ID" value="TXC68768.1"/>
    <property type="molecule type" value="Genomic_DNA"/>
</dbReference>
<dbReference type="AlphaFoldDB" id="A0A5C6UAM7"/>
<accession>A0A5C6UAM7</accession>
<evidence type="ECO:0008006" key="3">
    <source>
        <dbReference type="Google" id="ProtNLM"/>
    </source>
</evidence>
<dbReference type="Proteomes" id="UP000321129">
    <property type="component" value="Unassembled WGS sequence"/>
</dbReference>
<comment type="caution">
    <text evidence="1">The sequence shown here is derived from an EMBL/GenBank/DDBJ whole genome shotgun (WGS) entry which is preliminary data.</text>
</comment>
<evidence type="ECO:0000313" key="2">
    <source>
        <dbReference type="Proteomes" id="UP000321129"/>
    </source>
</evidence>
<organism evidence="1 2">
    <name type="scientific">Flavisphingopyxis soli</name>
    <dbReference type="NCBI Taxonomy" id="2601267"/>
    <lineage>
        <taxon>Bacteria</taxon>
        <taxon>Pseudomonadati</taxon>
        <taxon>Pseudomonadota</taxon>
        <taxon>Alphaproteobacteria</taxon>
        <taxon>Sphingomonadales</taxon>
        <taxon>Sphingopyxidaceae</taxon>
        <taxon>Flavisphingopyxis</taxon>
    </lineage>
</organism>
<keyword evidence="2" id="KW-1185">Reference proteome</keyword>
<reference evidence="1 2" key="1">
    <citation type="submission" date="2019-08" db="EMBL/GenBank/DDBJ databases">
        <title>Sphingorhabdus soil sp. nov., isolated from arctic soil.</title>
        <authorList>
            <person name="Liu Y."/>
        </authorList>
    </citation>
    <scope>NUCLEOTIDE SEQUENCE [LARGE SCALE GENOMIC DNA]</scope>
    <source>
        <strain evidence="1 2">D-2Q-5-6</strain>
    </source>
</reference>
<dbReference type="RefSeq" id="WP_147122722.1">
    <property type="nucleotide sequence ID" value="NZ_VOPY01000002.1"/>
</dbReference>
<name>A0A5C6UAM7_9SPHN</name>
<proteinExistence type="predicted"/>
<gene>
    <name evidence="1" type="ORF">FSZ31_07250</name>
</gene>
<evidence type="ECO:0000313" key="1">
    <source>
        <dbReference type="EMBL" id="TXC68768.1"/>
    </source>
</evidence>
<protein>
    <recommendedName>
        <fullName evidence="3">Flagellar protein FlgN</fullName>
    </recommendedName>
</protein>
<sequence length="99" mass="11012">MRLDQIHAVQERLISALDDGDAQEIMSATTALAALLEELRDTPALYASQEKREALERVDKLSQAAAYRLRILTDNTRRRLALLGCESEQLSYGPRVAVG</sequence>